<gene>
    <name evidence="2" type="ORF">LMG8520_1980</name>
</gene>
<dbReference type="EMBL" id="LKLP01000094">
    <property type="protein sequence ID" value="KSU07164.1"/>
    <property type="molecule type" value="Genomic_DNA"/>
</dbReference>
<dbReference type="AlphaFoldDB" id="A0A0V8D0T8"/>
<feature type="domain" description="Siphovirus-type tail component RIFT-related" evidence="1">
    <location>
        <begin position="23"/>
        <end position="122"/>
    </location>
</feature>
<dbReference type="PATRIC" id="fig|1360.106.peg.1426"/>
<dbReference type="RefSeq" id="WP_237671213.1">
    <property type="nucleotide sequence ID" value="NZ_LKLP01000094.1"/>
</dbReference>
<reference evidence="3" key="1">
    <citation type="submission" date="2015-10" db="EMBL/GenBank/DDBJ databases">
        <title>Draft Genome Sequences of 11 Lactococcus lactis subspecies cremoris strains.</title>
        <authorList>
            <person name="Wels M."/>
            <person name="Backus L."/>
            <person name="Boekhorst J."/>
            <person name="Dijkstra A."/>
            <person name="Beerthuizen M."/>
            <person name="Kelly W."/>
            <person name="Siezen R."/>
            <person name="Bachmann H."/>
            <person name="Van Hijum S."/>
        </authorList>
    </citation>
    <scope>NUCLEOTIDE SEQUENCE [LARGE SCALE GENOMIC DNA]</scope>
    <source>
        <strain evidence="3">LMG8520</strain>
    </source>
</reference>
<protein>
    <submittedName>
        <fullName evidence="2">Phage tail fiber</fullName>
    </submittedName>
</protein>
<sequence>MINKISILYDSIDIASYVDGVTDINRPIGSGWKNTTQELSNGEDFLYNARGSKTISFKFFIRGNVTRIAQVRERLAALIDKSVPTPLIFGDEPNKVYYAIPDGDQDLSGEPENPTGTLSFLVPSGVAVSSYTNILNQANSGGNNGSYTVNADKTIDIIVNNRGTADAYPTFKVTNKSDNASIGIAGPTGVLALGSQDQYLIDTVTNETTKVESQWLLNPSSIGQKDNFDGHFMTANDVPNPQNGQLLTAGNLVWKKDGLRFQDGGPEPPKDTVYLAMGAMQQWTIPADSAGDVGSVNFTAPINIWGQATKQGQTGLLQVLFVDENKKLMFGMGIYKDDTKGNTFQTQLYIGGNHPRTWKVFGPKGQELNNGGHGDGKVPSPNLYFNSTTGEFTLQKKGPVFNFTFGNKGGNYPITIPELANTKCMKVYVYGGQLKNRDLGNQLITNLSLRMFKFQKNDVTKIIDSTTDAKRFIPADDHHFGKDEVVVANMATGKIYRGNGTTAANDEKINGSTFYSIPPGESKITIVVGDKAEVPDVEVTWQERIR</sequence>
<evidence type="ECO:0000259" key="1">
    <source>
        <dbReference type="Pfam" id="PF05709"/>
    </source>
</evidence>
<evidence type="ECO:0000313" key="3">
    <source>
        <dbReference type="Proteomes" id="UP000054230"/>
    </source>
</evidence>
<organism evidence="2 3">
    <name type="scientific">Lactococcus lactis subsp. lactis</name>
    <name type="common">Streptococcus lactis</name>
    <dbReference type="NCBI Taxonomy" id="1360"/>
    <lineage>
        <taxon>Bacteria</taxon>
        <taxon>Bacillati</taxon>
        <taxon>Bacillota</taxon>
        <taxon>Bacilli</taxon>
        <taxon>Lactobacillales</taxon>
        <taxon>Streptococcaceae</taxon>
        <taxon>Lactococcus</taxon>
    </lineage>
</organism>
<dbReference type="Pfam" id="PF05709">
    <property type="entry name" value="Sipho_tail"/>
    <property type="match status" value="1"/>
</dbReference>
<dbReference type="Gene3D" id="2.40.30.200">
    <property type="match status" value="1"/>
</dbReference>
<comment type="caution">
    <text evidence="2">The sequence shown here is derived from an EMBL/GenBank/DDBJ whole genome shotgun (WGS) entry which is preliminary data.</text>
</comment>
<name>A0A0V8D0T8_LACLL</name>
<accession>A0A0V8D0T8</accession>
<dbReference type="Proteomes" id="UP000054230">
    <property type="component" value="Unassembled WGS sequence"/>
</dbReference>
<dbReference type="InterPro" id="IPR006520">
    <property type="entry name" value="Dit_BPSPP_N"/>
</dbReference>
<proteinExistence type="predicted"/>
<dbReference type="NCBIfam" id="TIGR01633">
    <property type="entry name" value="phi3626_gp14_N"/>
    <property type="match status" value="1"/>
</dbReference>
<evidence type="ECO:0000313" key="2">
    <source>
        <dbReference type="EMBL" id="KSU07164.1"/>
    </source>
</evidence>
<dbReference type="InterPro" id="IPR008841">
    <property type="entry name" value="Siphovirus-type_tail_N"/>
</dbReference>